<dbReference type="GO" id="GO:0005737">
    <property type="term" value="C:cytoplasm"/>
    <property type="evidence" value="ECO:0007669"/>
    <property type="project" value="TreeGrafter"/>
</dbReference>
<dbReference type="GO" id="GO:0019887">
    <property type="term" value="F:protein kinase regulator activity"/>
    <property type="evidence" value="ECO:0007669"/>
    <property type="project" value="InterPro"/>
</dbReference>
<evidence type="ECO:0000256" key="1">
    <source>
        <dbReference type="ARBA" id="ARBA00006941"/>
    </source>
</evidence>
<feature type="compositionally biased region" description="Low complexity" evidence="5">
    <location>
        <begin position="269"/>
        <end position="285"/>
    </location>
</feature>
<dbReference type="Gene3D" id="2.20.25.20">
    <property type="match status" value="1"/>
</dbReference>
<feature type="compositionally biased region" description="Acidic residues" evidence="5">
    <location>
        <begin position="19"/>
        <end position="50"/>
    </location>
</feature>
<feature type="region of interest" description="Disordered" evidence="5">
    <location>
        <begin position="342"/>
        <end position="407"/>
    </location>
</feature>
<feature type="compositionally biased region" description="Basic and acidic residues" evidence="5">
    <location>
        <begin position="342"/>
        <end position="352"/>
    </location>
</feature>
<dbReference type="GO" id="GO:0005956">
    <property type="term" value="C:protein kinase CK2 complex"/>
    <property type="evidence" value="ECO:0007669"/>
    <property type="project" value="UniProtKB-UniRule"/>
</dbReference>
<protein>
    <recommendedName>
        <fullName evidence="4">Casein kinase II subunit beta</fullName>
        <shortName evidence="4">CK II beta</shortName>
    </recommendedName>
</protein>
<feature type="compositionally biased region" description="Basic residues" evidence="5">
    <location>
        <begin position="353"/>
        <end position="364"/>
    </location>
</feature>
<dbReference type="PANTHER" id="PTHR11740">
    <property type="entry name" value="CASEIN KINASE II SUBUNIT BETA"/>
    <property type="match status" value="1"/>
</dbReference>
<sequence>MTDHPAFSNDPPHGHNDNYEEDEEEELSEAEEEEELEGEEEEEDDDEESLVSESWISNFCSVIGHEYFAEVTEEFIEDDFNLTGLSAIVPMYKEALEMILDVEPDGASDEASEGDPESDVYNNGTAARKKAARMGSGGAGSIALIESSAELLYGLVHQRYILSRPGMQQMYEKYIAAHFGHCPRVFCNNARVLPCGSTDTPNMDTVKLFCPCCLDIYTPPNSRFQQVDGAFFGTSFASLFLMTFTDIDYSAPSHKTPTQIYPNGRKPNSSSTAGAASAPATASGLPSQPGMLNGFATQNIAPGLGSGKQYEMKIYGFRVSERSKSGPRMKWLRARPDDMNKLDEMTRAELRRTGRLRKKKKKQPSARDEDGMDISPGPQDLPEQRRVAKKPVRRIKVDEPSGSNSIR</sequence>
<dbReference type="InterPro" id="IPR035991">
    <property type="entry name" value="Casein_kinase_II_beta-like"/>
</dbReference>
<dbReference type="GO" id="GO:0034456">
    <property type="term" value="C:UTP-C complex"/>
    <property type="evidence" value="ECO:0007669"/>
    <property type="project" value="TreeGrafter"/>
</dbReference>
<dbReference type="PRINTS" id="PR00472">
    <property type="entry name" value="CASNKINASEII"/>
</dbReference>
<feature type="region of interest" description="Disordered" evidence="5">
    <location>
        <begin position="256"/>
        <end position="285"/>
    </location>
</feature>
<feature type="region of interest" description="Disordered" evidence="5">
    <location>
        <begin position="1"/>
        <end position="51"/>
    </location>
</feature>
<dbReference type="AlphaFoldDB" id="W7HX26"/>
<dbReference type="Gene3D" id="1.10.1820.10">
    <property type="entry name" value="protein kinase ck2 holoenzyme, chain C, domain 1"/>
    <property type="match status" value="1"/>
</dbReference>
<comment type="subunit">
    <text evidence="4">Tetramer of two alpha and two beta subunits.</text>
</comment>
<organism evidence="6 7">
    <name type="scientific">Drechslerella stenobrocha 248</name>
    <dbReference type="NCBI Taxonomy" id="1043628"/>
    <lineage>
        <taxon>Eukaryota</taxon>
        <taxon>Fungi</taxon>
        <taxon>Dikarya</taxon>
        <taxon>Ascomycota</taxon>
        <taxon>Pezizomycotina</taxon>
        <taxon>Orbiliomycetes</taxon>
        <taxon>Orbiliales</taxon>
        <taxon>Orbiliaceae</taxon>
        <taxon>Drechslerella</taxon>
    </lineage>
</organism>
<dbReference type="OrthoDB" id="2275560at2759"/>
<comment type="similarity">
    <text evidence="1 4">Belongs to the casein kinase 2 subunit beta family.</text>
</comment>
<proteinExistence type="inferred from homology"/>
<dbReference type="InterPro" id="IPR016149">
    <property type="entry name" value="Casein_kin_II_reg-sub_N"/>
</dbReference>
<dbReference type="FunFam" id="2.20.25.20:FF:000001">
    <property type="entry name" value="Casein kinase II subunit beta"/>
    <property type="match status" value="1"/>
</dbReference>
<dbReference type="HOGENOM" id="CLU_034027_2_0_1"/>
<keyword evidence="7" id="KW-1185">Reference proteome</keyword>
<comment type="function">
    <text evidence="2 4">Regulatory subunit of casein kinase II/CK2. As part of the kinase complex regulates the basal catalytic activity of the alpha subunit a constitutively active serine/threonine-protein kinase that phosphorylates a large number of substrates containing acidic residues C-terminal to the phosphorylated serine or threonine.</text>
</comment>
<comment type="subunit">
    <text evidence="3">Tetramer composed of two alpha chains, one beta chain and one beta' chain.</text>
</comment>
<dbReference type="Proteomes" id="UP000024837">
    <property type="component" value="Unassembled WGS sequence"/>
</dbReference>
<dbReference type="GO" id="GO:0006359">
    <property type="term" value="P:regulation of transcription by RNA polymerase III"/>
    <property type="evidence" value="ECO:0007669"/>
    <property type="project" value="TreeGrafter"/>
</dbReference>
<dbReference type="PANTHER" id="PTHR11740:SF0">
    <property type="entry name" value="CASEIN KINASE II SUBUNIT BETA"/>
    <property type="match status" value="1"/>
</dbReference>
<dbReference type="Pfam" id="PF01214">
    <property type="entry name" value="CK_II_beta"/>
    <property type="match status" value="1"/>
</dbReference>
<name>W7HX26_9PEZI</name>
<dbReference type="SUPFAM" id="SSF57798">
    <property type="entry name" value="Casein kinase II beta subunit"/>
    <property type="match status" value="1"/>
</dbReference>
<evidence type="ECO:0000256" key="3">
    <source>
        <dbReference type="ARBA" id="ARBA00062110"/>
    </source>
</evidence>
<reference evidence="6 7" key="1">
    <citation type="submission" date="2013-05" db="EMBL/GenBank/DDBJ databases">
        <title>Drechslerella stenobrocha genome reveals carnivorous origination and mechanical trapping mechanism of predatory fungi.</title>
        <authorList>
            <person name="Liu X."/>
            <person name="Zhang W."/>
            <person name="Liu K."/>
        </authorList>
    </citation>
    <scope>NUCLEOTIDE SEQUENCE [LARGE SCALE GENOMIC DNA]</scope>
    <source>
        <strain evidence="6 7">248</strain>
    </source>
</reference>
<accession>W7HX26</accession>
<dbReference type="EMBL" id="KI966371">
    <property type="protein sequence ID" value="EWC48731.1"/>
    <property type="molecule type" value="Genomic_DNA"/>
</dbReference>
<evidence type="ECO:0000256" key="2">
    <source>
        <dbReference type="ARBA" id="ARBA00045899"/>
    </source>
</evidence>
<dbReference type="SMART" id="SM01085">
    <property type="entry name" value="CK_II_beta"/>
    <property type="match status" value="1"/>
</dbReference>
<gene>
    <name evidence="6" type="ORF">DRE_00036</name>
</gene>
<dbReference type="InterPro" id="IPR000704">
    <property type="entry name" value="Casein_kinase_II_reg-sub"/>
</dbReference>
<evidence type="ECO:0000256" key="5">
    <source>
        <dbReference type="SAM" id="MobiDB-lite"/>
    </source>
</evidence>
<evidence type="ECO:0000256" key="4">
    <source>
        <dbReference type="RuleBase" id="RU361268"/>
    </source>
</evidence>
<dbReference type="PROSITE" id="PS01101">
    <property type="entry name" value="CK2_BETA"/>
    <property type="match status" value="1"/>
</dbReference>
<evidence type="ECO:0000313" key="6">
    <source>
        <dbReference type="EMBL" id="EWC48731.1"/>
    </source>
</evidence>
<evidence type="ECO:0000313" key="7">
    <source>
        <dbReference type="Proteomes" id="UP000024837"/>
    </source>
</evidence>